<feature type="domain" description="Isochorismatase-like" evidence="3">
    <location>
        <begin position="8"/>
        <end position="173"/>
    </location>
</feature>
<dbReference type="Gene3D" id="3.40.50.850">
    <property type="entry name" value="Isochorismatase-like"/>
    <property type="match status" value="1"/>
</dbReference>
<keyword evidence="2" id="KW-0378">Hydrolase</keyword>
<reference evidence="4 5" key="1">
    <citation type="submission" date="2016-10" db="EMBL/GenBank/DDBJ databases">
        <authorList>
            <person name="Varghese N."/>
            <person name="Submissions S."/>
        </authorList>
    </citation>
    <scope>NUCLEOTIDE SEQUENCE [LARGE SCALE GENOMIC DNA]</scope>
    <source>
        <strain evidence="4 5">DSM 13796</strain>
    </source>
</reference>
<dbReference type="PANTHER" id="PTHR43540:SF6">
    <property type="entry name" value="ISOCHORISMATASE-LIKE DOMAIN-CONTAINING PROTEIN"/>
    <property type="match status" value="1"/>
</dbReference>
<dbReference type="Proteomes" id="UP000182762">
    <property type="component" value="Unassembled WGS sequence"/>
</dbReference>
<comment type="caution">
    <text evidence="4">The sequence shown here is derived from an EMBL/GenBank/DDBJ whole genome shotgun (WGS) entry which is preliminary data.</text>
</comment>
<dbReference type="Pfam" id="PF00857">
    <property type="entry name" value="Isochorismatase"/>
    <property type="match status" value="1"/>
</dbReference>
<dbReference type="GeneID" id="93713756"/>
<keyword evidence="5" id="KW-1185">Reference proteome</keyword>
<organism evidence="4 5">
    <name type="scientific">Priestia endophytica DSM 13796</name>
    <dbReference type="NCBI Taxonomy" id="1121089"/>
    <lineage>
        <taxon>Bacteria</taxon>
        <taxon>Bacillati</taxon>
        <taxon>Bacillota</taxon>
        <taxon>Bacilli</taxon>
        <taxon>Bacillales</taxon>
        <taxon>Bacillaceae</taxon>
        <taxon>Priestia</taxon>
    </lineage>
</organism>
<accession>A0A1I6C8F3</accession>
<sequence>MNELKNPALIIIDMINDFQFELGQELAQQAQKIVPYITMLKEICYKKGIPVIYINDHYNLWQANLDVILKNCQNKRSSQILQKIKPKEDDFFLIKPKHSIFYGTALNVLLEELLVESLILTGIAGNICVLFSANDAYMRKYPLFIPSDCIASNVEEDNIFALRMMKNVLGASTDCHQSLIELLSSIHPSYNRLK</sequence>
<dbReference type="PANTHER" id="PTHR43540">
    <property type="entry name" value="PEROXYUREIDOACRYLATE/UREIDOACRYLATE AMIDOHYDROLASE-RELATED"/>
    <property type="match status" value="1"/>
</dbReference>
<evidence type="ECO:0000256" key="1">
    <source>
        <dbReference type="ARBA" id="ARBA00006336"/>
    </source>
</evidence>
<gene>
    <name evidence="4" type="ORF">SAMN02745910_05262</name>
</gene>
<evidence type="ECO:0000259" key="3">
    <source>
        <dbReference type="Pfam" id="PF00857"/>
    </source>
</evidence>
<protein>
    <submittedName>
        <fullName evidence="4">Nicotinamidase-related amidase</fullName>
    </submittedName>
</protein>
<dbReference type="InterPro" id="IPR050272">
    <property type="entry name" value="Isochorismatase-like_hydrls"/>
</dbReference>
<dbReference type="InterPro" id="IPR036380">
    <property type="entry name" value="Isochorismatase-like_sf"/>
</dbReference>
<name>A0A1I6C8F3_9BACI</name>
<proteinExistence type="inferred from homology"/>
<dbReference type="RefSeq" id="WP_061804490.1">
    <property type="nucleotide sequence ID" value="NZ_FOXX01000034.1"/>
</dbReference>
<dbReference type="SUPFAM" id="SSF52499">
    <property type="entry name" value="Isochorismatase-like hydrolases"/>
    <property type="match status" value="1"/>
</dbReference>
<dbReference type="EMBL" id="FOXX01000034">
    <property type="protein sequence ID" value="SFQ89385.1"/>
    <property type="molecule type" value="Genomic_DNA"/>
</dbReference>
<comment type="similarity">
    <text evidence="1">Belongs to the isochorismatase family.</text>
</comment>
<dbReference type="CDD" id="cd00431">
    <property type="entry name" value="cysteine_hydrolases"/>
    <property type="match status" value="1"/>
</dbReference>
<evidence type="ECO:0000256" key="2">
    <source>
        <dbReference type="ARBA" id="ARBA00022801"/>
    </source>
</evidence>
<dbReference type="InterPro" id="IPR000868">
    <property type="entry name" value="Isochorismatase-like_dom"/>
</dbReference>
<evidence type="ECO:0000313" key="4">
    <source>
        <dbReference type="EMBL" id="SFQ89385.1"/>
    </source>
</evidence>
<evidence type="ECO:0000313" key="5">
    <source>
        <dbReference type="Proteomes" id="UP000182762"/>
    </source>
</evidence>